<evidence type="ECO:0000313" key="2">
    <source>
        <dbReference type="Proteomes" id="UP001066276"/>
    </source>
</evidence>
<reference evidence="1" key="1">
    <citation type="journal article" date="2022" name="bioRxiv">
        <title>Sequencing and chromosome-scale assembly of the giantPleurodeles waltlgenome.</title>
        <authorList>
            <person name="Brown T."/>
            <person name="Elewa A."/>
            <person name="Iarovenko S."/>
            <person name="Subramanian E."/>
            <person name="Araus A.J."/>
            <person name="Petzold A."/>
            <person name="Susuki M."/>
            <person name="Suzuki K.-i.T."/>
            <person name="Hayashi T."/>
            <person name="Toyoda A."/>
            <person name="Oliveira C."/>
            <person name="Osipova E."/>
            <person name="Leigh N.D."/>
            <person name="Simon A."/>
            <person name="Yun M.H."/>
        </authorList>
    </citation>
    <scope>NUCLEOTIDE SEQUENCE</scope>
    <source>
        <strain evidence="1">20211129_DDA</strain>
        <tissue evidence="1">Liver</tissue>
    </source>
</reference>
<organism evidence="1 2">
    <name type="scientific">Pleurodeles waltl</name>
    <name type="common">Iberian ribbed newt</name>
    <dbReference type="NCBI Taxonomy" id="8319"/>
    <lineage>
        <taxon>Eukaryota</taxon>
        <taxon>Metazoa</taxon>
        <taxon>Chordata</taxon>
        <taxon>Craniata</taxon>
        <taxon>Vertebrata</taxon>
        <taxon>Euteleostomi</taxon>
        <taxon>Amphibia</taxon>
        <taxon>Batrachia</taxon>
        <taxon>Caudata</taxon>
        <taxon>Salamandroidea</taxon>
        <taxon>Salamandridae</taxon>
        <taxon>Pleurodelinae</taxon>
        <taxon>Pleurodeles</taxon>
    </lineage>
</organism>
<comment type="caution">
    <text evidence="1">The sequence shown here is derived from an EMBL/GenBank/DDBJ whole genome shotgun (WGS) entry which is preliminary data.</text>
</comment>
<accession>A0AAV7TXU6</accession>
<dbReference type="AlphaFoldDB" id="A0AAV7TXU6"/>
<sequence length="123" mass="13835">MIKHASNVLPPAVVGKWSGYSEAILPGRKCPLCGAKYTYSDQHDVYKLCLALEHNKQDYFACGVCWNKKALCARPDQRLANNMELALEAEYSTDEEQLLEFCDEEDAPVENSIMLCSQHYVAS</sequence>
<evidence type="ECO:0000313" key="1">
    <source>
        <dbReference type="EMBL" id="KAJ1181004.1"/>
    </source>
</evidence>
<dbReference type="Proteomes" id="UP001066276">
    <property type="component" value="Chromosome 3_2"/>
</dbReference>
<proteinExistence type="predicted"/>
<name>A0AAV7TXU6_PLEWA</name>
<gene>
    <name evidence="1" type="ORF">NDU88_006215</name>
</gene>
<protein>
    <submittedName>
        <fullName evidence="1">Uncharacterized protein</fullName>
    </submittedName>
</protein>
<keyword evidence="2" id="KW-1185">Reference proteome</keyword>
<dbReference type="EMBL" id="JANPWB010000006">
    <property type="protein sequence ID" value="KAJ1181004.1"/>
    <property type="molecule type" value="Genomic_DNA"/>
</dbReference>